<dbReference type="EMBL" id="VSRR010012401">
    <property type="protein sequence ID" value="MPC54501.1"/>
    <property type="molecule type" value="Genomic_DNA"/>
</dbReference>
<accession>A0A5B7G3S2</accession>
<evidence type="ECO:0000313" key="2">
    <source>
        <dbReference type="Proteomes" id="UP000324222"/>
    </source>
</evidence>
<dbReference type="Proteomes" id="UP000324222">
    <property type="component" value="Unassembled WGS sequence"/>
</dbReference>
<evidence type="ECO:0000313" key="1">
    <source>
        <dbReference type="EMBL" id="MPC54501.1"/>
    </source>
</evidence>
<protein>
    <submittedName>
        <fullName evidence="1">Uncharacterized protein</fullName>
    </submittedName>
</protein>
<keyword evidence="2" id="KW-1185">Reference proteome</keyword>
<dbReference type="AlphaFoldDB" id="A0A5B7G3S2"/>
<name>A0A5B7G3S2_PORTR</name>
<proteinExistence type="predicted"/>
<reference evidence="1 2" key="1">
    <citation type="submission" date="2019-05" db="EMBL/GenBank/DDBJ databases">
        <title>Another draft genome of Portunus trituberculatus and its Hox gene families provides insights of decapod evolution.</title>
        <authorList>
            <person name="Jeong J.-H."/>
            <person name="Song I."/>
            <person name="Kim S."/>
            <person name="Choi T."/>
            <person name="Kim D."/>
            <person name="Ryu S."/>
            <person name="Kim W."/>
        </authorList>
    </citation>
    <scope>NUCLEOTIDE SEQUENCE [LARGE SCALE GENOMIC DNA]</scope>
    <source>
        <tissue evidence="1">Muscle</tissue>
    </source>
</reference>
<organism evidence="1 2">
    <name type="scientific">Portunus trituberculatus</name>
    <name type="common">Swimming crab</name>
    <name type="synonym">Neptunus trituberculatus</name>
    <dbReference type="NCBI Taxonomy" id="210409"/>
    <lineage>
        <taxon>Eukaryota</taxon>
        <taxon>Metazoa</taxon>
        <taxon>Ecdysozoa</taxon>
        <taxon>Arthropoda</taxon>
        <taxon>Crustacea</taxon>
        <taxon>Multicrustacea</taxon>
        <taxon>Malacostraca</taxon>
        <taxon>Eumalacostraca</taxon>
        <taxon>Eucarida</taxon>
        <taxon>Decapoda</taxon>
        <taxon>Pleocyemata</taxon>
        <taxon>Brachyura</taxon>
        <taxon>Eubrachyura</taxon>
        <taxon>Portunoidea</taxon>
        <taxon>Portunidae</taxon>
        <taxon>Portuninae</taxon>
        <taxon>Portunus</taxon>
    </lineage>
</organism>
<comment type="caution">
    <text evidence="1">The sequence shown here is derived from an EMBL/GenBank/DDBJ whole genome shotgun (WGS) entry which is preliminary data.</text>
</comment>
<gene>
    <name evidence="1" type="ORF">E2C01_048420</name>
</gene>
<sequence length="94" mass="10615">MDIREAGMAKEDQEYMYTICYKVKLNTIKSITALMSQGRLVPGDAVRPECSAYRPGPPHPAAGPDRHPPFLRQHQREEAQPCLSGTDFLLCLWN</sequence>